<reference evidence="5 6" key="1">
    <citation type="journal article" date="2021" name="Cell">
        <title>Tracing the genetic footprints of vertebrate landing in non-teleost ray-finned fishes.</title>
        <authorList>
            <person name="Bi X."/>
            <person name="Wang K."/>
            <person name="Yang L."/>
            <person name="Pan H."/>
            <person name="Jiang H."/>
            <person name="Wei Q."/>
            <person name="Fang M."/>
            <person name="Yu H."/>
            <person name="Zhu C."/>
            <person name="Cai Y."/>
            <person name="He Y."/>
            <person name="Gan X."/>
            <person name="Zeng H."/>
            <person name="Yu D."/>
            <person name="Zhu Y."/>
            <person name="Jiang H."/>
            <person name="Qiu Q."/>
            <person name="Yang H."/>
            <person name="Zhang Y.E."/>
            <person name="Wang W."/>
            <person name="Zhu M."/>
            <person name="He S."/>
            <person name="Zhang G."/>
        </authorList>
    </citation>
    <scope>NUCLEOTIDE SEQUENCE [LARGE SCALE GENOMIC DNA]</scope>
    <source>
        <strain evidence="5">Bchr_013</strain>
    </source>
</reference>
<dbReference type="InterPro" id="IPR019179">
    <property type="entry name" value="CC149"/>
</dbReference>
<feature type="coiled-coil region" evidence="3">
    <location>
        <begin position="76"/>
        <end position="103"/>
    </location>
</feature>
<protein>
    <submittedName>
        <fullName evidence="5">CC149 protein</fullName>
    </submittedName>
</protein>
<feature type="compositionally biased region" description="Basic and acidic residues" evidence="4">
    <location>
        <begin position="311"/>
        <end position="326"/>
    </location>
</feature>
<accession>A0A8X7XE34</accession>
<proteinExistence type="inferred from homology"/>
<keyword evidence="6" id="KW-1185">Reference proteome</keyword>
<gene>
    <name evidence="5" type="primary">Ccdc149</name>
    <name evidence="5" type="ORF">GTO96_0016824</name>
</gene>
<dbReference type="Pfam" id="PF09789">
    <property type="entry name" value="CC149"/>
    <property type="match status" value="1"/>
</dbReference>
<dbReference type="PANTHER" id="PTHR21682:SF2">
    <property type="entry name" value="COILED-COIL DOMAIN-CONTAINING PROTEIN 149"/>
    <property type="match status" value="1"/>
</dbReference>
<dbReference type="EMBL" id="JAATIS010001721">
    <property type="protein sequence ID" value="KAG2465609.1"/>
    <property type="molecule type" value="Genomic_DNA"/>
</dbReference>
<evidence type="ECO:0000256" key="2">
    <source>
        <dbReference type="ARBA" id="ARBA00023054"/>
    </source>
</evidence>
<evidence type="ECO:0000313" key="5">
    <source>
        <dbReference type="EMBL" id="KAG2465609.1"/>
    </source>
</evidence>
<organism evidence="5 6">
    <name type="scientific">Polypterus senegalus</name>
    <name type="common">Senegal bichir</name>
    <dbReference type="NCBI Taxonomy" id="55291"/>
    <lineage>
        <taxon>Eukaryota</taxon>
        <taxon>Metazoa</taxon>
        <taxon>Chordata</taxon>
        <taxon>Craniata</taxon>
        <taxon>Vertebrata</taxon>
        <taxon>Euteleostomi</taxon>
        <taxon>Actinopterygii</taxon>
        <taxon>Polypteriformes</taxon>
        <taxon>Polypteridae</taxon>
        <taxon>Polypterus</taxon>
    </lineage>
</organism>
<evidence type="ECO:0000256" key="4">
    <source>
        <dbReference type="SAM" id="MobiDB-lite"/>
    </source>
</evidence>
<keyword evidence="2 3" id="KW-0175">Coiled coil</keyword>
<comment type="similarity">
    <text evidence="1">Belongs to the CCDC149 family.</text>
</comment>
<feature type="non-terminal residue" evidence="5">
    <location>
        <position position="1"/>
    </location>
</feature>
<comment type="caution">
    <text evidence="5">The sequence shown here is derived from an EMBL/GenBank/DDBJ whole genome shotgun (WGS) entry which is preliminary data.</text>
</comment>
<evidence type="ECO:0000256" key="3">
    <source>
        <dbReference type="SAM" id="Coils"/>
    </source>
</evidence>
<feature type="region of interest" description="Disordered" evidence="4">
    <location>
        <begin position="1"/>
        <end position="24"/>
    </location>
</feature>
<evidence type="ECO:0000256" key="1">
    <source>
        <dbReference type="ARBA" id="ARBA00005872"/>
    </source>
</evidence>
<feature type="non-terminal residue" evidence="5">
    <location>
        <position position="326"/>
    </location>
</feature>
<sequence length="326" mass="35883">MLLNTRKNALERRKNSKTSTRASSNALTGILSARQVQELLSEENGCSLPATPQSISDLKSLATALLESIHEKNMVIQHQRQTNKILGNRVAELEKKLKTLEVSGLWSLPGGKDTIMLTDPVQGFSHRPSSPALHLMALPSQMMSQQYKADSRIENGQDTATDQKQAECTGSECMTFSQVEPEDDTCSNISIALTTTDEIILSSPSPASAQNPEDPGKKIVKLTEMLATSELDSRNINCTVKSLDAETETSTSLKDSPEFLDSEENLMNMHITQEESKSALYTRNGLRGNEEAKDAELQSNTEMLKGFSQEGSKEDKHEKYFEQGLA</sequence>
<feature type="region of interest" description="Disordered" evidence="4">
    <location>
        <begin position="283"/>
        <end position="326"/>
    </location>
</feature>
<evidence type="ECO:0000313" key="6">
    <source>
        <dbReference type="Proteomes" id="UP000886611"/>
    </source>
</evidence>
<dbReference type="PANTHER" id="PTHR21682">
    <property type="entry name" value="COILED-COIL DOMAIN-CONTAINING PROTEIN 149"/>
    <property type="match status" value="1"/>
</dbReference>
<name>A0A8X7XE34_POLSE</name>
<dbReference type="AlphaFoldDB" id="A0A8X7XE34"/>
<dbReference type="Proteomes" id="UP000886611">
    <property type="component" value="Unassembled WGS sequence"/>
</dbReference>